<dbReference type="AlphaFoldDB" id="A0A917ISS4"/>
<protein>
    <submittedName>
        <fullName evidence="1">Acetamidase</fullName>
    </submittedName>
</protein>
<dbReference type="EMBL" id="BMDC01000002">
    <property type="protein sequence ID" value="GGH62724.1"/>
    <property type="molecule type" value="Genomic_DNA"/>
</dbReference>
<dbReference type="RefSeq" id="WP_188359586.1">
    <property type="nucleotide sequence ID" value="NZ_BMDC01000002.1"/>
</dbReference>
<dbReference type="InterPro" id="IPR006311">
    <property type="entry name" value="TAT_signal"/>
</dbReference>
<dbReference type="Gene3D" id="2.60.120.580">
    <property type="entry name" value="Acetamidase/Formamidase-like domains"/>
    <property type="match status" value="1"/>
</dbReference>
<reference evidence="1 2" key="1">
    <citation type="journal article" date="2014" name="Int. J. Syst. Evol. Microbiol.">
        <title>Complete genome sequence of Corynebacterium casei LMG S-19264T (=DSM 44701T), isolated from a smear-ripened cheese.</title>
        <authorList>
            <consortium name="US DOE Joint Genome Institute (JGI-PGF)"/>
            <person name="Walter F."/>
            <person name="Albersmeier A."/>
            <person name="Kalinowski J."/>
            <person name="Ruckert C."/>
        </authorList>
    </citation>
    <scope>NUCLEOTIDE SEQUENCE [LARGE SCALE GENOMIC DNA]</scope>
    <source>
        <strain evidence="1 2">CCM 8669</strain>
    </source>
</reference>
<dbReference type="InterPro" id="IPR004304">
    <property type="entry name" value="FmdA_AmdA"/>
</dbReference>
<organism evidence="1 2">
    <name type="scientific">Rothia aerolata</name>
    <dbReference type="NCBI Taxonomy" id="1812262"/>
    <lineage>
        <taxon>Bacteria</taxon>
        <taxon>Bacillati</taxon>
        <taxon>Actinomycetota</taxon>
        <taxon>Actinomycetes</taxon>
        <taxon>Micrococcales</taxon>
        <taxon>Micrococcaceae</taxon>
        <taxon>Rothia</taxon>
    </lineage>
</organism>
<gene>
    <name evidence="1" type="ORF">GCM10007359_13270</name>
</gene>
<dbReference type="SUPFAM" id="SSF141130">
    <property type="entry name" value="Acetamidase/Formamidase-like"/>
    <property type="match status" value="1"/>
</dbReference>
<dbReference type="Gene3D" id="3.10.28.20">
    <property type="entry name" value="Acetamidase/Formamidase-like domains"/>
    <property type="match status" value="1"/>
</dbReference>
<evidence type="ECO:0000313" key="2">
    <source>
        <dbReference type="Proteomes" id="UP000600171"/>
    </source>
</evidence>
<keyword evidence="2" id="KW-1185">Reference proteome</keyword>
<sequence length="474" mass="50322">MHTHPHDRLHTQKYQGKLLTDEELFSARAAYRLQAGLGRRRFLQAAAGVAALSGLTACSSSASNSSATTSATPDALTPGFGGIILNEGVGDIPGDHYLASHTEEILWGYVPTVHAEPVQRMKSGQTITIDALSHEGILEDQGKDPVAFFGQHGVEESEVLEDAQHVAQNYSRHERDFVKDGPHVVTGPVFVEGAEPGDVLKIETLSAQPRVPYGVVSARHGKGALALTPDGKAPAGIDLTEVMPPIETDGRLNENPEDFGNISVFTAIEQDSGVMKSGDIQVKFPLNPFFGMMGVAYSEASDPIDASANSIPPTLGGGNIDISHLGVGSTLYLPVSAEGALFYVGDPHMAMGDGEVSLTAMEGSLRGTFRLTVCKPGSGDAPTVAFTYPFAETEDYWIPTGLSDPNGSVAEQNNDLNVAMRRAVVNALDFLEHDQGMDRSIAYAYLSAAANFAMSQVVDRTTGAHALIRKADFS</sequence>
<dbReference type="Proteomes" id="UP000600171">
    <property type="component" value="Unassembled WGS sequence"/>
</dbReference>
<dbReference type="Gene3D" id="2.40.10.120">
    <property type="match status" value="1"/>
</dbReference>
<proteinExistence type="predicted"/>
<accession>A0A917ISS4</accession>
<evidence type="ECO:0000313" key="1">
    <source>
        <dbReference type="EMBL" id="GGH62724.1"/>
    </source>
</evidence>
<dbReference type="PROSITE" id="PS51318">
    <property type="entry name" value="TAT"/>
    <property type="match status" value="1"/>
</dbReference>
<comment type="caution">
    <text evidence="1">The sequence shown here is derived from an EMBL/GenBank/DDBJ whole genome shotgun (WGS) entry which is preliminary data.</text>
</comment>
<dbReference type="PANTHER" id="PTHR31891">
    <property type="entry name" value="FORMAMIDASE C869.04-RELATED"/>
    <property type="match status" value="1"/>
</dbReference>
<dbReference type="PANTHER" id="PTHR31891:SF1">
    <property type="entry name" value="FORMAMIDASE C869.04-RELATED"/>
    <property type="match status" value="1"/>
</dbReference>
<dbReference type="Pfam" id="PF03069">
    <property type="entry name" value="FmdA_AmdA"/>
    <property type="match status" value="2"/>
</dbReference>
<dbReference type="GO" id="GO:0016811">
    <property type="term" value="F:hydrolase activity, acting on carbon-nitrogen (but not peptide) bonds, in linear amides"/>
    <property type="evidence" value="ECO:0007669"/>
    <property type="project" value="InterPro"/>
</dbReference>
<name>A0A917ISS4_9MICC</name>